<keyword evidence="10" id="KW-1185">Reference proteome</keyword>
<evidence type="ECO:0000256" key="4">
    <source>
        <dbReference type="ARBA" id="ARBA00022475"/>
    </source>
</evidence>
<evidence type="ECO:0000256" key="5">
    <source>
        <dbReference type="ARBA" id="ARBA00022692"/>
    </source>
</evidence>
<dbReference type="PANTHER" id="PTHR30472">
    <property type="entry name" value="FERRIC ENTEROBACTIN TRANSPORT SYSTEM PERMEASE PROTEIN"/>
    <property type="match status" value="1"/>
</dbReference>
<dbReference type="AlphaFoldDB" id="A0A544TW42"/>
<feature type="transmembrane region" description="Helical" evidence="8">
    <location>
        <begin position="213"/>
        <end position="232"/>
    </location>
</feature>
<keyword evidence="5 8" id="KW-0812">Transmembrane</keyword>
<organism evidence="9 10">
    <name type="scientific">Psychrobacillus vulpis</name>
    <dbReference type="NCBI Taxonomy" id="2325572"/>
    <lineage>
        <taxon>Bacteria</taxon>
        <taxon>Bacillati</taxon>
        <taxon>Bacillota</taxon>
        <taxon>Bacilli</taxon>
        <taxon>Bacillales</taxon>
        <taxon>Bacillaceae</taxon>
        <taxon>Psychrobacillus</taxon>
    </lineage>
</organism>
<feature type="transmembrane region" description="Helical" evidence="8">
    <location>
        <begin position="296"/>
        <end position="317"/>
    </location>
</feature>
<feature type="transmembrane region" description="Helical" evidence="8">
    <location>
        <begin position="169"/>
        <end position="193"/>
    </location>
</feature>
<evidence type="ECO:0000313" key="9">
    <source>
        <dbReference type="EMBL" id="TQR21669.1"/>
    </source>
</evidence>
<dbReference type="RefSeq" id="WP_142640794.1">
    <property type="nucleotide sequence ID" value="NZ_VDGI01000001.1"/>
</dbReference>
<accession>A0A544TW42</accession>
<feature type="transmembrane region" description="Helical" evidence="8">
    <location>
        <begin position="329"/>
        <end position="346"/>
    </location>
</feature>
<proteinExistence type="inferred from homology"/>
<dbReference type="OrthoDB" id="9811721at2"/>
<evidence type="ECO:0000313" key="10">
    <source>
        <dbReference type="Proteomes" id="UP000316626"/>
    </source>
</evidence>
<feature type="transmembrane region" description="Helical" evidence="8">
    <location>
        <begin position="77"/>
        <end position="95"/>
    </location>
</feature>
<dbReference type="FunFam" id="1.10.3470.10:FF:000001">
    <property type="entry name" value="Vitamin B12 ABC transporter permease BtuC"/>
    <property type="match status" value="1"/>
</dbReference>
<evidence type="ECO:0000256" key="8">
    <source>
        <dbReference type="SAM" id="Phobius"/>
    </source>
</evidence>
<protein>
    <submittedName>
        <fullName evidence="9">Iron ABC transporter permease</fullName>
    </submittedName>
</protein>
<evidence type="ECO:0000256" key="7">
    <source>
        <dbReference type="ARBA" id="ARBA00023136"/>
    </source>
</evidence>
<dbReference type="PANTHER" id="PTHR30472:SF24">
    <property type="entry name" value="FERRIC ENTEROBACTIN TRANSPORT SYSTEM PERMEASE PROTEIN FEPG"/>
    <property type="match status" value="1"/>
</dbReference>
<feature type="transmembrane region" description="Helical" evidence="8">
    <location>
        <begin position="257"/>
        <end position="284"/>
    </location>
</feature>
<feature type="transmembrane region" description="Helical" evidence="8">
    <location>
        <begin position="21"/>
        <end position="43"/>
    </location>
</feature>
<keyword evidence="7 8" id="KW-0472">Membrane</keyword>
<evidence type="ECO:0000256" key="3">
    <source>
        <dbReference type="ARBA" id="ARBA00022448"/>
    </source>
</evidence>
<feature type="transmembrane region" description="Helical" evidence="8">
    <location>
        <begin position="138"/>
        <end position="157"/>
    </location>
</feature>
<dbReference type="EMBL" id="VDGI01000001">
    <property type="protein sequence ID" value="TQR21669.1"/>
    <property type="molecule type" value="Genomic_DNA"/>
</dbReference>
<keyword evidence="4" id="KW-1003">Cell membrane</keyword>
<dbReference type="GO" id="GO:0033214">
    <property type="term" value="P:siderophore-iron import into cell"/>
    <property type="evidence" value="ECO:0007669"/>
    <property type="project" value="TreeGrafter"/>
</dbReference>
<evidence type="ECO:0000256" key="2">
    <source>
        <dbReference type="ARBA" id="ARBA00007935"/>
    </source>
</evidence>
<dbReference type="CDD" id="cd06550">
    <property type="entry name" value="TM_ABC_iron-siderophores_like"/>
    <property type="match status" value="1"/>
</dbReference>
<dbReference type="Pfam" id="PF01032">
    <property type="entry name" value="FecCD"/>
    <property type="match status" value="1"/>
</dbReference>
<dbReference type="Proteomes" id="UP000316626">
    <property type="component" value="Unassembled WGS sequence"/>
</dbReference>
<comment type="subcellular location">
    <subcellularLocation>
        <location evidence="1">Cell membrane</location>
        <topology evidence="1">Multi-pass membrane protein</topology>
    </subcellularLocation>
</comment>
<dbReference type="InterPro" id="IPR000522">
    <property type="entry name" value="ABC_transptr_permease_BtuC"/>
</dbReference>
<dbReference type="GO" id="GO:0005886">
    <property type="term" value="C:plasma membrane"/>
    <property type="evidence" value="ECO:0007669"/>
    <property type="project" value="UniProtKB-SubCell"/>
</dbReference>
<dbReference type="InterPro" id="IPR037294">
    <property type="entry name" value="ABC_BtuC-like"/>
</dbReference>
<reference evidence="9 10" key="1">
    <citation type="submission" date="2019-06" db="EMBL/GenBank/DDBJ databases">
        <title>Psychrobacillus vulpis sp. nov., a new species isolated from feces of a red fox that inhabits in The Tablas de Daimiel Natural Park, Albacete, Spain.</title>
        <authorList>
            <person name="Rodriguez M."/>
            <person name="Reina J.C."/>
            <person name="Bejar V."/>
            <person name="Llamas I."/>
        </authorList>
    </citation>
    <scope>NUCLEOTIDE SEQUENCE [LARGE SCALE GENOMIC DNA]</scope>
    <source>
        <strain evidence="9 10">Z8</strain>
    </source>
</reference>
<evidence type="ECO:0000256" key="1">
    <source>
        <dbReference type="ARBA" id="ARBA00004651"/>
    </source>
</evidence>
<comment type="similarity">
    <text evidence="2">Belongs to the binding-protein-dependent transport system permease family. FecCD subfamily.</text>
</comment>
<dbReference type="SUPFAM" id="SSF81345">
    <property type="entry name" value="ABC transporter involved in vitamin B12 uptake, BtuC"/>
    <property type="match status" value="1"/>
</dbReference>
<dbReference type="GO" id="GO:0022857">
    <property type="term" value="F:transmembrane transporter activity"/>
    <property type="evidence" value="ECO:0007669"/>
    <property type="project" value="InterPro"/>
</dbReference>
<keyword evidence="6 8" id="KW-1133">Transmembrane helix</keyword>
<name>A0A544TW42_9BACI</name>
<dbReference type="Gene3D" id="1.10.3470.10">
    <property type="entry name" value="ABC transporter involved in vitamin B12 uptake, BtuC"/>
    <property type="match status" value="1"/>
</dbReference>
<gene>
    <name evidence="9" type="ORF">FG384_01555</name>
</gene>
<feature type="transmembrane region" description="Helical" evidence="8">
    <location>
        <begin position="107"/>
        <end position="126"/>
    </location>
</feature>
<evidence type="ECO:0000256" key="6">
    <source>
        <dbReference type="ARBA" id="ARBA00022989"/>
    </source>
</evidence>
<comment type="caution">
    <text evidence="9">The sequence shown here is derived from an EMBL/GenBank/DDBJ whole genome shotgun (WGS) entry which is preliminary data.</text>
</comment>
<keyword evidence="3" id="KW-0813">Transport</keyword>
<sequence>MSQYKNFRMLKGKVSFLLDKKATIVLIALVIIAAAIFVLSTGIGDMKLSPLTVLQVFFGGGTEMETLVVQSFRLPRIIVALTVGMALAVAGGILQGMIRNPLASPDILGLTGGASVAVVSFLAFFSDTNNSLTVSIKWLPLAAFAGAGIIAMIVYFLAWKNGVSPIRIVLIGIGISALMQALTTLMMILGPIYRASQANIWITGTVYGSNWTNVAILVPWTVIFIVIALFMVKNINILELGDDIATGVGGRIQRHRFLLLLISTALVGGSVAFAGGIGFVGLMAPHMARRLVGSSFGALLPVSAFIGGILVMLADLIGRTLFSPLEIPAGVFTAGIGAPYFIYLLFKTRNA</sequence>